<proteinExistence type="predicted"/>
<accession>X1KXD1</accession>
<dbReference type="EMBL" id="BARV01005120">
    <property type="protein sequence ID" value="GAI11358.1"/>
    <property type="molecule type" value="Genomic_DNA"/>
</dbReference>
<feature type="non-terminal residue" evidence="1">
    <location>
        <position position="1"/>
    </location>
</feature>
<comment type="caution">
    <text evidence="1">The sequence shown here is derived from an EMBL/GenBank/DDBJ whole genome shotgun (WGS) entry which is preliminary data.</text>
</comment>
<evidence type="ECO:0000313" key="1">
    <source>
        <dbReference type="EMBL" id="GAI11358.1"/>
    </source>
</evidence>
<gene>
    <name evidence="1" type="ORF">S06H3_10848</name>
</gene>
<sequence length="73" mass="8428">IVRRWPKAPDRARNDLVMSTAQKFKYINETASTLPADIIQNYQDIAIQTGLSWKDWLTRLYINPGTNVHLIEG</sequence>
<organism evidence="1">
    <name type="scientific">marine sediment metagenome</name>
    <dbReference type="NCBI Taxonomy" id="412755"/>
    <lineage>
        <taxon>unclassified sequences</taxon>
        <taxon>metagenomes</taxon>
        <taxon>ecological metagenomes</taxon>
    </lineage>
</organism>
<dbReference type="AlphaFoldDB" id="X1KXD1"/>
<name>X1KXD1_9ZZZZ</name>
<reference evidence="1" key="1">
    <citation type="journal article" date="2014" name="Front. Microbiol.">
        <title>High frequency of phylogenetically diverse reductive dehalogenase-homologous genes in deep subseafloor sedimentary metagenomes.</title>
        <authorList>
            <person name="Kawai M."/>
            <person name="Futagami T."/>
            <person name="Toyoda A."/>
            <person name="Takaki Y."/>
            <person name="Nishi S."/>
            <person name="Hori S."/>
            <person name="Arai W."/>
            <person name="Tsubouchi T."/>
            <person name="Morono Y."/>
            <person name="Uchiyama I."/>
            <person name="Ito T."/>
            <person name="Fujiyama A."/>
            <person name="Inagaki F."/>
            <person name="Takami H."/>
        </authorList>
    </citation>
    <scope>NUCLEOTIDE SEQUENCE</scope>
    <source>
        <strain evidence="1">Expedition CK06-06</strain>
    </source>
</reference>
<protein>
    <submittedName>
        <fullName evidence="1">Uncharacterized protein</fullName>
    </submittedName>
</protein>